<evidence type="ECO:0000256" key="10">
    <source>
        <dbReference type="SAM" id="Phobius"/>
    </source>
</evidence>
<keyword evidence="3" id="KW-0716">Sensory transduction</keyword>
<protein>
    <submittedName>
        <fullName evidence="11">Uncharacterized protein</fullName>
    </submittedName>
</protein>
<evidence type="ECO:0000256" key="5">
    <source>
        <dbReference type="ARBA" id="ARBA00022725"/>
    </source>
</evidence>
<dbReference type="Proteomes" id="UP001566132">
    <property type="component" value="Unassembled WGS sequence"/>
</dbReference>
<keyword evidence="7 10" id="KW-0472">Membrane</keyword>
<sequence>MGLLDISTLLLQLSGLWPVENNKSKLKKTFYNIYRRFLVIWFVIFCIFQSLGFIRLILKKESFGRLSNSLTILLTVILMILNITIFNKKKVAYLCQNIIIYEKVHLLNTKDLKMSVIYQAISKKNKFLKIFTLLTSILGTLLFIGVSLLLLYNAGPDFWKSDAPFMFELYVPFDRQNYYWFIIIENIFIVCSGSMFYITCQTTFYGLFLYGTLRFQILQLKIEKLSIYGGENSFEKLRSLILEHQDIIK</sequence>
<organism evidence="11 12">
    <name type="scientific">Hypothenemus hampei</name>
    <name type="common">Coffee berry borer</name>
    <dbReference type="NCBI Taxonomy" id="57062"/>
    <lineage>
        <taxon>Eukaryota</taxon>
        <taxon>Metazoa</taxon>
        <taxon>Ecdysozoa</taxon>
        <taxon>Arthropoda</taxon>
        <taxon>Hexapoda</taxon>
        <taxon>Insecta</taxon>
        <taxon>Pterygota</taxon>
        <taxon>Neoptera</taxon>
        <taxon>Endopterygota</taxon>
        <taxon>Coleoptera</taxon>
        <taxon>Polyphaga</taxon>
        <taxon>Cucujiformia</taxon>
        <taxon>Curculionidae</taxon>
        <taxon>Scolytinae</taxon>
        <taxon>Hypothenemus</taxon>
    </lineage>
</organism>
<feature type="transmembrane region" description="Helical" evidence="10">
    <location>
        <begin position="178"/>
        <end position="198"/>
    </location>
</feature>
<comment type="subcellular location">
    <subcellularLocation>
        <location evidence="1">Cell membrane</location>
        <topology evidence="1">Multi-pass membrane protein</topology>
    </subcellularLocation>
</comment>
<evidence type="ECO:0000256" key="9">
    <source>
        <dbReference type="ARBA" id="ARBA00023224"/>
    </source>
</evidence>
<dbReference type="InterPro" id="IPR004117">
    <property type="entry name" value="7tm6_olfct_rcpt"/>
</dbReference>
<feature type="transmembrane region" description="Helical" evidence="10">
    <location>
        <begin position="70"/>
        <end position="87"/>
    </location>
</feature>
<dbReference type="AlphaFoldDB" id="A0ABD1EC43"/>
<keyword evidence="6 10" id="KW-1133">Transmembrane helix</keyword>
<dbReference type="GO" id="GO:0005886">
    <property type="term" value="C:plasma membrane"/>
    <property type="evidence" value="ECO:0007669"/>
    <property type="project" value="UniProtKB-SubCell"/>
</dbReference>
<keyword evidence="12" id="KW-1185">Reference proteome</keyword>
<feature type="transmembrane region" description="Helical" evidence="10">
    <location>
        <begin position="37"/>
        <end position="58"/>
    </location>
</feature>
<name>A0ABD1EC43_HYPHA</name>
<evidence type="ECO:0000256" key="1">
    <source>
        <dbReference type="ARBA" id="ARBA00004651"/>
    </source>
</evidence>
<dbReference type="GO" id="GO:0007608">
    <property type="term" value="P:sensory perception of smell"/>
    <property type="evidence" value="ECO:0007669"/>
    <property type="project" value="UniProtKB-KW"/>
</dbReference>
<evidence type="ECO:0000313" key="11">
    <source>
        <dbReference type="EMBL" id="KAL1492103.1"/>
    </source>
</evidence>
<accession>A0ABD1EC43</accession>
<evidence type="ECO:0000256" key="3">
    <source>
        <dbReference type="ARBA" id="ARBA00022606"/>
    </source>
</evidence>
<evidence type="ECO:0000256" key="7">
    <source>
        <dbReference type="ARBA" id="ARBA00023136"/>
    </source>
</evidence>
<gene>
    <name evidence="11" type="ORF">ABEB36_012595</name>
</gene>
<keyword evidence="5" id="KW-0552">Olfaction</keyword>
<proteinExistence type="predicted"/>
<dbReference type="GO" id="GO:0007165">
    <property type="term" value="P:signal transduction"/>
    <property type="evidence" value="ECO:0007669"/>
    <property type="project" value="UniProtKB-KW"/>
</dbReference>
<evidence type="ECO:0000256" key="2">
    <source>
        <dbReference type="ARBA" id="ARBA00022475"/>
    </source>
</evidence>
<keyword evidence="4 10" id="KW-0812">Transmembrane</keyword>
<dbReference type="PANTHER" id="PTHR21137">
    <property type="entry name" value="ODORANT RECEPTOR"/>
    <property type="match status" value="1"/>
</dbReference>
<comment type="caution">
    <text evidence="11">The sequence shown here is derived from an EMBL/GenBank/DDBJ whole genome shotgun (WGS) entry which is preliminary data.</text>
</comment>
<reference evidence="11 12" key="1">
    <citation type="submission" date="2024-05" db="EMBL/GenBank/DDBJ databases">
        <title>Genetic variation in Jamaican populations of the coffee berry borer (Hypothenemus hampei).</title>
        <authorList>
            <person name="Errbii M."/>
            <person name="Myrie A."/>
        </authorList>
    </citation>
    <scope>NUCLEOTIDE SEQUENCE [LARGE SCALE GENOMIC DNA]</scope>
    <source>
        <strain evidence="11">JA-Hopewell-2020-01-JO</strain>
        <tissue evidence="11">Whole body</tissue>
    </source>
</reference>
<evidence type="ECO:0000256" key="8">
    <source>
        <dbReference type="ARBA" id="ARBA00023170"/>
    </source>
</evidence>
<evidence type="ECO:0000313" key="12">
    <source>
        <dbReference type="Proteomes" id="UP001566132"/>
    </source>
</evidence>
<dbReference type="PANTHER" id="PTHR21137:SF3">
    <property type="entry name" value="ODORANT RECEPTOR 30A-RELATED"/>
    <property type="match status" value="1"/>
</dbReference>
<evidence type="ECO:0000256" key="4">
    <source>
        <dbReference type="ARBA" id="ARBA00022692"/>
    </source>
</evidence>
<keyword evidence="8" id="KW-0675">Receptor</keyword>
<feature type="transmembrane region" description="Helical" evidence="10">
    <location>
        <begin position="130"/>
        <end position="152"/>
    </location>
</feature>
<keyword evidence="2" id="KW-1003">Cell membrane</keyword>
<evidence type="ECO:0000256" key="6">
    <source>
        <dbReference type="ARBA" id="ARBA00022989"/>
    </source>
</evidence>
<dbReference type="Pfam" id="PF02949">
    <property type="entry name" value="7tm_6"/>
    <property type="match status" value="1"/>
</dbReference>
<keyword evidence="9" id="KW-0807">Transducer</keyword>
<dbReference type="EMBL" id="JBDJPC010000009">
    <property type="protein sequence ID" value="KAL1492103.1"/>
    <property type="molecule type" value="Genomic_DNA"/>
</dbReference>